<keyword evidence="3" id="KW-1185">Reference proteome</keyword>
<evidence type="ECO:0000313" key="3">
    <source>
        <dbReference type="Proteomes" id="UP001187221"/>
    </source>
</evidence>
<reference evidence="2 3" key="1">
    <citation type="submission" date="2023-06" db="EMBL/GenBank/DDBJ databases">
        <title>Draft genome sequence of Novosphingobium sp. strain IK01.</title>
        <authorList>
            <person name="Hatamoto M."/>
            <person name="Ikarashi T."/>
            <person name="Yamaguchi T."/>
        </authorList>
    </citation>
    <scope>NUCLEOTIDE SEQUENCE [LARGE SCALE GENOMIC DNA]</scope>
    <source>
        <strain evidence="2 3">IK01</strain>
    </source>
</reference>
<feature type="region of interest" description="Disordered" evidence="1">
    <location>
        <begin position="50"/>
        <end position="86"/>
    </location>
</feature>
<sequence length="86" mass="9038">MDADDLPRRKGDLVSQLATQPLDSLSVDELSLRITLLEAEIARTRAHREKAGRTRAAAEALFGAPPPAPPSSAPPPPVCQTGGTGR</sequence>
<gene>
    <name evidence="2" type="ORF">NUTIK01_19990</name>
</gene>
<dbReference type="EMBL" id="BTFW01000001">
    <property type="protein sequence ID" value="GMM61222.1"/>
    <property type="molecule type" value="Genomic_DNA"/>
</dbReference>
<name>A0ABQ6P8K6_9SPHN</name>
<feature type="compositionally biased region" description="Pro residues" evidence="1">
    <location>
        <begin position="64"/>
        <end position="78"/>
    </location>
</feature>
<organism evidence="2 3">
    <name type="scientific">Novosphingobium pituita</name>
    <dbReference type="NCBI Taxonomy" id="3056842"/>
    <lineage>
        <taxon>Bacteria</taxon>
        <taxon>Pseudomonadati</taxon>
        <taxon>Pseudomonadota</taxon>
        <taxon>Alphaproteobacteria</taxon>
        <taxon>Sphingomonadales</taxon>
        <taxon>Sphingomonadaceae</taxon>
        <taxon>Novosphingobium</taxon>
    </lineage>
</organism>
<evidence type="ECO:0000256" key="1">
    <source>
        <dbReference type="SAM" id="MobiDB-lite"/>
    </source>
</evidence>
<evidence type="ECO:0000313" key="2">
    <source>
        <dbReference type="EMBL" id="GMM61222.1"/>
    </source>
</evidence>
<dbReference type="Proteomes" id="UP001187221">
    <property type="component" value="Unassembled WGS sequence"/>
</dbReference>
<comment type="caution">
    <text evidence="2">The sequence shown here is derived from an EMBL/GenBank/DDBJ whole genome shotgun (WGS) entry which is preliminary data.</text>
</comment>
<proteinExistence type="predicted"/>
<accession>A0ABQ6P8K6</accession>
<evidence type="ECO:0008006" key="4">
    <source>
        <dbReference type="Google" id="ProtNLM"/>
    </source>
</evidence>
<dbReference type="Pfam" id="PF06698">
    <property type="entry name" value="DUF1192"/>
    <property type="match status" value="1"/>
</dbReference>
<dbReference type="InterPro" id="IPR009579">
    <property type="entry name" value="DUF1192"/>
</dbReference>
<protein>
    <recommendedName>
        <fullName evidence="4">DUF1192 domain-containing protein</fullName>
    </recommendedName>
</protein>
<dbReference type="RefSeq" id="WP_317974930.1">
    <property type="nucleotide sequence ID" value="NZ_BTFW01000001.1"/>
</dbReference>